<keyword evidence="4" id="KW-1185">Reference proteome</keyword>
<evidence type="ECO:0000313" key="4">
    <source>
        <dbReference type="Proteomes" id="UP001236415"/>
    </source>
</evidence>
<dbReference type="InterPro" id="IPR054399">
    <property type="entry name" value="Fervidolysin-like_N_prodom"/>
</dbReference>
<keyword evidence="1" id="KW-0472">Membrane</keyword>
<evidence type="ECO:0000259" key="2">
    <source>
        <dbReference type="Pfam" id="PF22148"/>
    </source>
</evidence>
<name>A0ABY8WYI9_9BACL</name>
<feature type="domain" description="Fervidolysin-like N-terminal prodomain" evidence="2">
    <location>
        <begin position="29"/>
        <end position="72"/>
    </location>
</feature>
<proteinExistence type="predicted"/>
<feature type="transmembrane region" description="Helical" evidence="1">
    <location>
        <begin position="6"/>
        <end position="23"/>
    </location>
</feature>
<evidence type="ECO:0000256" key="1">
    <source>
        <dbReference type="SAM" id="Phobius"/>
    </source>
</evidence>
<reference evidence="3 4" key="1">
    <citation type="submission" date="2023-06" db="EMBL/GenBank/DDBJ databases">
        <title>Paenibacillus polygonum sp. nov., an endophytic bacterium, isolated from Polygonum lapathifolium L. in Nanji Wetland National Nature Reserve, South of Poyang Lake, Jiangxi Province, China.</title>
        <authorList>
            <person name="Yu Z."/>
        </authorList>
    </citation>
    <scope>NUCLEOTIDE SEQUENCE [LARGE SCALE GENOMIC DNA]</scope>
    <source>
        <strain evidence="3 4">C31</strain>
    </source>
</reference>
<dbReference type="RefSeq" id="WP_285741369.1">
    <property type="nucleotide sequence ID" value="NZ_CP127162.1"/>
</dbReference>
<keyword evidence="1" id="KW-1133">Transmembrane helix</keyword>
<protein>
    <recommendedName>
        <fullName evidence="2">Fervidolysin-like N-terminal prodomain domain-containing protein</fullName>
    </recommendedName>
</protein>
<dbReference type="EMBL" id="CP127162">
    <property type="protein sequence ID" value="WIV17217.1"/>
    <property type="molecule type" value="Genomic_DNA"/>
</dbReference>
<accession>A0ABY8WYI9</accession>
<organism evidence="3 4">
    <name type="scientific">Paenibacillus polygoni</name>
    <dbReference type="NCBI Taxonomy" id="3050112"/>
    <lineage>
        <taxon>Bacteria</taxon>
        <taxon>Bacillati</taxon>
        <taxon>Bacillota</taxon>
        <taxon>Bacilli</taxon>
        <taxon>Bacillales</taxon>
        <taxon>Paenibacillaceae</taxon>
        <taxon>Paenibacillus</taxon>
    </lineage>
</organism>
<keyword evidence="1" id="KW-0812">Transmembrane</keyword>
<gene>
    <name evidence="3" type="ORF">QPK24_12205</name>
</gene>
<evidence type="ECO:0000313" key="3">
    <source>
        <dbReference type="EMBL" id="WIV17217.1"/>
    </source>
</evidence>
<sequence>MLLWLGLSIAILIMYTIILYRYLDTRADSKFHPHAKNELIIKFMDGISQEDMNALHKKTKCEIMESYDDLGFSG</sequence>
<dbReference type="Proteomes" id="UP001236415">
    <property type="component" value="Chromosome"/>
</dbReference>
<dbReference type="Pfam" id="PF22148">
    <property type="entry name" value="Fervidolysin_NPro-like"/>
    <property type="match status" value="1"/>
</dbReference>